<evidence type="ECO:0000313" key="2">
    <source>
        <dbReference type="Proteomes" id="UP001295423"/>
    </source>
</evidence>
<evidence type="ECO:0000313" key="1">
    <source>
        <dbReference type="EMBL" id="CAJ1935839.1"/>
    </source>
</evidence>
<evidence type="ECO:0008006" key="3">
    <source>
        <dbReference type="Google" id="ProtNLM"/>
    </source>
</evidence>
<name>A0AAD2CL65_9STRA</name>
<proteinExistence type="predicted"/>
<dbReference type="CDD" id="cd09272">
    <property type="entry name" value="RNase_HI_RT_Ty1"/>
    <property type="match status" value="1"/>
</dbReference>
<accession>A0AAD2CL65</accession>
<reference evidence="1" key="1">
    <citation type="submission" date="2023-08" db="EMBL/GenBank/DDBJ databases">
        <authorList>
            <person name="Audoor S."/>
            <person name="Bilcke G."/>
        </authorList>
    </citation>
    <scope>NUCLEOTIDE SEQUENCE</scope>
</reference>
<organism evidence="1 2">
    <name type="scientific">Cylindrotheca closterium</name>
    <dbReference type="NCBI Taxonomy" id="2856"/>
    <lineage>
        <taxon>Eukaryota</taxon>
        <taxon>Sar</taxon>
        <taxon>Stramenopiles</taxon>
        <taxon>Ochrophyta</taxon>
        <taxon>Bacillariophyta</taxon>
        <taxon>Bacillariophyceae</taxon>
        <taxon>Bacillariophycidae</taxon>
        <taxon>Bacillariales</taxon>
        <taxon>Bacillariaceae</taxon>
        <taxon>Cylindrotheca</taxon>
    </lineage>
</organism>
<keyword evidence="2" id="KW-1185">Reference proteome</keyword>
<dbReference type="Proteomes" id="UP001295423">
    <property type="component" value="Unassembled WGS sequence"/>
</dbReference>
<protein>
    <recommendedName>
        <fullName evidence="3">Copia protein</fullName>
    </recommendedName>
</protein>
<dbReference type="AlphaFoldDB" id="A0AAD2CL65"/>
<comment type="caution">
    <text evidence="1">The sequence shown here is derived from an EMBL/GenBank/DDBJ whole genome shotgun (WGS) entry which is preliminary data.</text>
</comment>
<gene>
    <name evidence="1" type="ORF">CYCCA115_LOCUS4929</name>
</gene>
<dbReference type="EMBL" id="CAKOGP040000513">
    <property type="protein sequence ID" value="CAJ1935839.1"/>
    <property type="molecule type" value="Genomic_DNA"/>
</dbReference>
<sequence length="131" mass="14802">MGEGGLQIISKKQKLNSQSSTEAELIGVDDAATQILWTKLLVEAQGYPVEENILYQDNKSSILLKKNGRDSAGKQSQALNIRYFSMTDQVKKGNVTIEYCSTEKMWGDFMSKSLQRQKFLDFRSLIQGEQD</sequence>